<proteinExistence type="predicted"/>
<feature type="non-terminal residue" evidence="1">
    <location>
        <position position="1"/>
    </location>
</feature>
<keyword evidence="2" id="KW-1185">Reference proteome</keyword>
<dbReference type="Proteomes" id="UP000027120">
    <property type="component" value="Unassembled WGS sequence"/>
</dbReference>
<evidence type="ECO:0000313" key="1">
    <source>
        <dbReference type="EMBL" id="KDO39142.1"/>
    </source>
</evidence>
<dbReference type="AlphaFoldDB" id="A0A067DJF3"/>
<protein>
    <submittedName>
        <fullName evidence="1">Uncharacterized protein</fullName>
    </submittedName>
</protein>
<name>A0A067DJF3_CITSI</name>
<evidence type="ECO:0000313" key="2">
    <source>
        <dbReference type="Proteomes" id="UP000027120"/>
    </source>
</evidence>
<sequence>WWLLNELSNQPIHEPYQVAVWT</sequence>
<reference evidence="1 2" key="1">
    <citation type="submission" date="2014-04" db="EMBL/GenBank/DDBJ databases">
        <authorList>
            <consortium name="International Citrus Genome Consortium"/>
            <person name="Gmitter F."/>
            <person name="Chen C."/>
            <person name="Farmerie W."/>
            <person name="Harkins T."/>
            <person name="Desany B."/>
            <person name="Mohiuddin M."/>
            <person name="Kodira C."/>
            <person name="Borodovsky M."/>
            <person name="Lomsadze A."/>
            <person name="Burns P."/>
            <person name="Jenkins J."/>
            <person name="Prochnik S."/>
            <person name="Shu S."/>
            <person name="Chapman J."/>
            <person name="Pitluck S."/>
            <person name="Schmutz J."/>
            <person name="Rokhsar D."/>
        </authorList>
    </citation>
    <scope>NUCLEOTIDE SEQUENCE</scope>
</reference>
<gene>
    <name evidence="1" type="ORF">CISIN_1g0448912mg</name>
</gene>
<accession>A0A067DJF3</accession>
<organism evidence="1 2">
    <name type="scientific">Citrus sinensis</name>
    <name type="common">Sweet orange</name>
    <name type="synonym">Citrus aurantium var. sinensis</name>
    <dbReference type="NCBI Taxonomy" id="2711"/>
    <lineage>
        <taxon>Eukaryota</taxon>
        <taxon>Viridiplantae</taxon>
        <taxon>Streptophyta</taxon>
        <taxon>Embryophyta</taxon>
        <taxon>Tracheophyta</taxon>
        <taxon>Spermatophyta</taxon>
        <taxon>Magnoliopsida</taxon>
        <taxon>eudicotyledons</taxon>
        <taxon>Gunneridae</taxon>
        <taxon>Pentapetalae</taxon>
        <taxon>rosids</taxon>
        <taxon>malvids</taxon>
        <taxon>Sapindales</taxon>
        <taxon>Rutaceae</taxon>
        <taxon>Aurantioideae</taxon>
        <taxon>Citrus</taxon>
    </lineage>
</organism>
<dbReference type="EMBL" id="KK786911">
    <property type="protein sequence ID" value="KDO39142.1"/>
    <property type="molecule type" value="Genomic_DNA"/>
</dbReference>